<protein>
    <submittedName>
        <fullName evidence="5">Uncharacterized protein</fullName>
    </submittedName>
</protein>
<evidence type="ECO:0000256" key="2">
    <source>
        <dbReference type="ARBA" id="ARBA00023157"/>
    </source>
</evidence>
<dbReference type="GO" id="GO:0002764">
    <property type="term" value="P:immune response-regulating signaling pathway"/>
    <property type="evidence" value="ECO:0007669"/>
    <property type="project" value="TreeGrafter"/>
</dbReference>
<dbReference type="AlphaFoldDB" id="A0A8C4MSH8"/>
<sequence>MGDRARTPTLTALLCLVSCLHIIAFLSSGMYEKPSISAQPGPSVSWGEKVTLQCRSEISLDSFHLSKEGSPAHFQALFPVGPVTPSHRWTFRCYGCYKNYPHVWSHPSNPLELLVSGEAPQPCLWSWCRWPCPVKGRKDHGWTSRDPGLIFL</sequence>
<feature type="chain" id="PRO_5034205635" evidence="4">
    <location>
        <begin position="30"/>
        <end position="152"/>
    </location>
</feature>
<reference evidence="5" key="1">
    <citation type="submission" date="2023-03" db="UniProtKB">
        <authorList>
            <consortium name="Ensembl"/>
        </authorList>
    </citation>
    <scope>IDENTIFICATION</scope>
</reference>
<dbReference type="Gene3D" id="2.60.40.10">
    <property type="entry name" value="Immunoglobulins"/>
    <property type="match status" value="1"/>
</dbReference>
<feature type="signal peptide" evidence="4">
    <location>
        <begin position="1"/>
        <end position="29"/>
    </location>
</feature>
<evidence type="ECO:0000313" key="5">
    <source>
        <dbReference type="Ensembl" id="ENSEASP00005031569.1"/>
    </source>
</evidence>
<evidence type="ECO:0000256" key="1">
    <source>
        <dbReference type="ARBA" id="ARBA00022729"/>
    </source>
</evidence>
<proteinExistence type="predicted"/>
<keyword evidence="3" id="KW-0393">Immunoglobulin domain</keyword>
<dbReference type="PANTHER" id="PTHR11738">
    <property type="entry name" value="MHC CLASS I NK CELL RECEPTOR"/>
    <property type="match status" value="1"/>
</dbReference>
<dbReference type="FunFam" id="2.60.40.10:FF:000049">
    <property type="entry name" value="Leukocyte immunoglobulin-like receptor subfamily B member 1"/>
    <property type="match status" value="1"/>
</dbReference>
<dbReference type="Ensembl" id="ENSEAST00005034314.1">
    <property type="protein sequence ID" value="ENSEASP00005031569.1"/>
    <property type="gene ID" value="ENSEASG00005021489.1"/>
</dbReference>
<dbReference type="InterPro" id="IPR050412">
    <property type="entry name" value="Ig-like_Receptors_ImmuneReg"/>
</dbReference>
<dbReference type="GO" id="GO:0005886">
    <property type="term" value="C:plasma membrane"/>
    <property type="evidence" value="ECO:0007669"/>
    <property type="project" value="TreeGrafter"/>
</dbReference>
<dbReference type="PANTHER" id="PTHR11738:SF88">
    <property type="entry name" value="IG-LIKE DOMAIN-CONTAINING PROTEIN"/>
    <property type="match status" value="1"/>
</dbReference>
<name>A0A8C4MSH8_EQUAS</name>
<dbReference type="GO" id="GO:0019221">
    <property type="term" value="P:cytokine-mediated signaling pathway"/>
    <property type="evidence" value="ECO:0007669"/>
    <property type="project" value="TreeGrafter"/>
</dbReference>
<evidence type="ECO:0000256" key="3">
    <source>
        <dbReference type="ARBA" id="ARBA00023319"/>
    </source>
</evidence>
<dbReference type="InterPro" id="IPR036179">
    <property type="entry name" value="Ig-like_dom_sf"/>
</dbReference>
<keyword evidence="1 4" id="KW-0732">Signal</keyword>
<organism evidence="5">
    <name type="scientific">Equus asinus asinus</name>
    <dbReference type="NCBI Taxonomy" id="83772"/>
    <lineage>
        <taxon>Eukaryota</taxon>
        <taxon>Metazoa</taxon>
        <taxon>Chordata</taxon>
        <taxon>Craniata</taxon>
        <taxon>Vertebrata</taxon>
        <taxon>Euteleostomi</taxon>
        <taxon>Mammalia</taxon>
        <taxon>Eutheria</taxon>
        <taxon>Laurasiatheria</taxon>
        <taxon>Perissodactyla</taxon>
        <taxon>Equidae</taxon>
        <taxon>Equus</taxon>
    </lineage>
</organism>
<accession>A0A8C4MSH8</accession>
<dbReference type="SUPFAM" id="SSF48726">
    <property type="entry name" value="Immunoglobulin"/>
    <property type="match status" value="1"/>
</dbReference>
<dbReference type="GO" id="GO:0032396">
    <property type="term" value="F:inhibitory MHC class I receptor activity"/>
    <property type="evidence" value="ECO:0007669"/>
    <property type="project" value="TreeGrafter"/>
</dbReference>
<dbReference type="InterPro" id="IPR013783">
    <property type="entry name" value="Ig-like_fold"/>
</dbReference>
<evidence type="ECO:0000256" key="4">
    <source>
        <dbReference type="SAM" id="SignalP"/>
    </source>
</evidence>
<keyword evidence="2" id="KW-1015">Disulfide bond</keyword>